<protein>
    <submittedName>
        <fullName evidence="1">Uncharacterized protein</fullName>
    </submittedName>
</protein>
<accession>A0A4R3YVJ3</accession>
<evidence type="ECO:0000313" key="2">
    <source>
        <dbReference type="Proteomes" id="UP000295719"/>
    </source>
</evidence>
<name>A0A4R3YVJ3_9GAMM</name>
<dbReference type="Proteomes" id="UP000295719">
    <property type="component" value="Unassembled WGS sequence"/>
</dbReference>
<keyword evidence="2" id="KW-1185">Reference proteome</keyword>
<evidence type="ECO:0000313" key="1">
    <source>
        <dbReference type="EMBL" id="TCV95243.1"/>
    </source>
</evidence>
<proteinExistence type="predicted"/>
<gene>
    <name evidence="1" type="ORF">EDC52_106174</name>
</gene>
<dbReference type="EMBL" id="SMCR01000006">
    <property type="protein sequence ID" value="TCV95243.1"/>
    <property type="molecule type" value="Genomic_DNA"/>
</dbReference>
<comment type="caution">
    <text evidence="1">The sequence shown here is derived from an EMBL/GenBank/DDBJ whole genome shotgun (WGS) entry which is preliminary data.</text>
</comment>
<reference evidence="1 2" key="1">
    <citation type="submission" date="2019-03" db="EMBL/GenBank/DDBJ databases">
        <title>Genomic Encyclopedia of Type Strains, Phase IV (KMG-IV): sequencing the most valuable type-strain genomes for metagenomic binning, comparative biology and taxonomic classification.</title>
        <authorList>
            <person name="Goeker M."/>
        </authorList>
    </citation>
    <scope>NUCLEOTIDE SEQUENCE [LARGE SCALE GENOMIC DNA]</scope>
    <source>
        <strain evidence="1 2">DSM 19580</strain>
    </source>
</reference>
<sequence length="67" mass="7378">MYYQCEAGQYALCGPSNISAVDVNINVSFSLLATGHSMSSATSLRLLAVAKSMHRHFCWPRHCLEVC</sequence>
<organism evidence="1 2">
    <name type="scientific">Biostraticola tofi</name>
    <dbReference type="NCBI Taxonomy" id="466109"/>
    <lineage>
        <taxon>Bacteria</taxon>
        <taxon>Pseudomonadati</taxon>
        <taxon>Pseudomonadota</taxon>
        <taxon>Gammaproteobacteria</taxon>
        <taxon>Enterobacterales</taxon>
        <taxon>Bruguierivoracaceae</taxon>
        <taxon>Biostraticola</taxon>
    </lineage>
</organism>
<dbReference type="AlphaFoldDB" id="A0A4R3YVJ3"/>